<evidence type="ECO:0008006" key="3">
    <source>
        <dbReference type="Google" id="ProtNLM"/>
    </source>
</evidence>
<evidence type="ECO:0000313" key="1">
    <source>
        <dbReference type="EMBL" id="NYE80908.1"/>
    </source>
</evidence>
<protein>
    <recommendedName>
        <fullName evidence="3">Tail protein P2 I</fullName>
    </recommendedName>
</protein>
<dbReference type="Proteomes" id="UP000542125">
    <property type="component" value="Unassembled WGS sequence"/>
</dbReference>
<reference evidence="1 2" key="1">
    <citation type="submission" date="2020-07" db="EMBL/GenBank/DDBJ databases">
        <title>Genomic Encyclopedia of Type Strains, Phase IV (KMG-V): Genome sequencing to study the core and pangenomes of soil and plant-associated prokaryotes.</title>
        <authorList>
            <person name="Whitman W."/>
        </authorList>
    </citation>
    <scope>NUCLEOTIDE SEQUENCE [LARGE SCALE GENOMIC DNA]</scope>
    <source>
        <strain evidence="1 2">SAS40</strain>
    </source>
</reference>
<dbReference type="AlphaFoldDB" id="A0A7Y9LLC1"/>
<keyword evidence="2" id="KW-1185">Reference proteome</keyword>
<comment type="caution">
    <text evidence="1">The sequence shown here is derived from an EMBL/GenBank/DDBJ whole genome shotgun (WGS) entry which is preliminary data.</text>
</comment>
<proteinExistence type="predicted"/>
<evidence type="ECO:0000313" key="2">
    <source>
        <dbReference type="Proteomes" id="UP000542125"/>
    </source>
</evidence>
<gene>
    <name evidence="1" type="ORF">FHW18_000179</name>
</gene>
<dbReference type="RefSeq" id="WP_179582436.1">
    <property type="nucleotide sequence ID" value="NZ_JACBYR010000001.1"/>
</dbReference>
<accession>A0A7Y9LLC1</accession>
<sequence length="751" mass="79939">MSQLTPERLYALLPAVHRVRDAEQGEPLRTLLRVIETELERVESDIAGLYDNWFIETCDEWVVPYIGDLLGVRPIRSIVSAGVSTRAYVANTIAYRRRKGTALVLEQLANDVTGWPAHVVESFQRLTTTQHVNHVRVVPRATAGLRDAAAAEWAGGAFDPFSHTADMRSAARGGRHAITHVALYLWRLRSYRMGGGDPGEDAADAVSARRDAGGDWRVHPVGCDAPLFNLPRTETAITHASAEEDVPGRLRALALHADADRSRRGVQMPAPRFLTDGDPVLRVFVRLAGSAATLEVPRDAMFACRLPQPRPGEPLPALAMAIDPQRGRIRFADGLPVDAVWTQHSYGFSGDLGGGPYDRNAALRTLGVALAGSAAAVGEAVFDAPEVWQVGVSHLLADDEQGRVFSSLREAVAVWNTLAAGRTGVIVIMDSASEQDAQGAPALPLEIRIGERSRLLIVAGGWPRDAVSRSATFDASGVRAHLIGDVVIHGTAPAETSDGGACVINGLLLEGRLDVAAGHLGQLVLSHCSVVDGVDGVDGVAAPSALTVQPGGNAQMALRIERSICASVAVAGPIRTVSMVDSLIGGGKGAQAGPRAPCLVALDTPATLLRSTFFGPVNVQSLSASDCIFAEGVQAARRQTGCVRFSYVPAGSAVPRRYRCQPDLEIAGRGAALRAEIRASLRPLFVSREYGDPGFGQLETRCAVQLRTGAESGAEMGAFEFLHQPQREANLRGALDEYLRFGLEASLIFVT</sequence>
<dbReference type="EMBL" id="JACBYR010000001">
    <property type="protein sequence ID" value="NYE80908.1"/>
    <property type="molecule type" value="Genomic_DNA"/>
</dbReference>
<organism evidence="1 2">
    <name type="scientific">Pigmentiphaga litoralis</name>
    <dbReference type="NCBI Taxonomy" id="516702"/>
    <lineage>
        <taxon>Bacteria</taxon>
        <taxon>Pseudomonadati</taxon>
        <taxon>Pseudomonadota</taxon>
        <taxon>Betaproteobacteria</taxon>
        <taxon>Burkholderiales</taxon>
        <taxon>Alcaligenaceae</taxon>
        <taxon>Pigmentiphaga</taxon>
    </lineage>
</organism>
<name>A0A7Y9LLC1_9BURK</name>